<dbReference type="EMBL" id="SIXI01000004">
    <property type="protein sequence ID" value="TBO30055.1"/>
    <property type="molecule type" value="Genomic_DNA"/>
</dbReference>
<dbReference type="Proteomes" id="UP000292120">
    <property type="component" value="Unassembled WGS sequence"/>
</dbReference>
<gene>
    <name evidence="1" type="ORF">EYS42_10085</name>
</gene>
<name>A0A4Q9GZ02_9BURK</name>
<sequence>MSMNKWTIVGAMVLGAVAVAVGLVVAGDRLGALPTVEGPPPDGMNAPAGAGLPWDVRATPDGDSLLFGAPPQGLRLSVRPEAASTLADVQQRWPIEHQVAVVAAPGEQGSLEAFIDPAQLGFVTGKLVISLAATPEQLQDMRERAAKVDFMESTTRRFTLGVHDMATALKASVRSVSLVPQARLDAQTVIQRFGTPGLRLTRGSGEQAVEHLLYPDRGIDVAVPVKGKSVIQYVAPAEFEARLLLPLQGAAQASKASAAPASAPAQARP</sequence>
<organism evidence="1 2">
    <name type="scientific">Aquabacterium lacunae</name>
    <dbReference type="NCBI Taxonomy" id="2528630"/>
    <lineage>
        <taxon>Bacteria</taxon>
        <taxon>Pseudomonadati</taxon>
        <taxon>Pseudomonadota</taxon>
        <taxon>Betaproteobacteria</taxon>
        <taxon>Burkholderiales</taxon>
        <taxon>Aquabacterium</taxon>
    </lineage>
</organism>
<comment type="caution">
    <text evidence="1">The sequence shown here is derived from an EMBL/GenBank/DDBJ whole genome shotgun (WGS) entry which is preliminary data.</text>
</comment>
<keyword evidence="2" id="KW-1185">Reference proteome</keyword>
<proteinExistence type="predicted"/>
<evidence type="ECO:0000313" key="1">
    <source>
        <dbReference type="EMBL" id="TBO30055.1"/>
    </source>
</evidence>
<evidence type="ECO:0000313" key="2">
    <source>
        <dbReference type="Proteomes" id="UP000292120"/>
    </source>
</evidence>
<accession>A0A4Q9GZ02</accession>
<dbReference type="AlphaFoldDB" id="A0A4Q9GZ02"/>
<reference evidence="1 2" key="1">
    <citation type="submission" date="2019-02" db="EMBL/GenBank/DDBJ databases">
        <title>Aquabacterium sp. strain KMB7.</title>
        <authorList>
            <person name="Chen W.-M."/>
        </authorList>
    </citation>
    <scope>NUCLEOTIDE SEQUENCE [LARGE SCALE GENOMIC DNA]</scope>
    <source>
        <strain evidence="1 2">KMB7</strain>
    </source>
</reference>
<dbReference type="RefSeq" id="WP_165456713.1">
    <property type="nucleotide sequence ID" value="NZ_SIXI01000004.1"/>
</dbReference>
<protein>
    <submittedName>
        <fullName evidence="1">Uncharacterized protein</fullName>
    </submittedName>
</protein>